<evidence type="ECO:0000256" key="1">
    <source>
        <dbReference type="SAM" id="SignalP"/>
    </source>
</evidence>
<dbReference type="Proteomes" id="UP000314985">
    <property type="component" value="Chromosome 14"/>
</dbReference>
<evidence type="ECO:0000313" key="2">
    <source>
        <dbReference type="Ensembl" id="ENSSSCP00070030873.1"/>
    </source>
</evidence>
<name>A0A4X1URK8_PIG</name>
<sequence length="61" mass="7027">IFIYLFFSFYGYSLGSPGEPPKCFQGNCKIQTVFMIKPRGYSNFCTMLSFPLTWVKDLALL</sequence>
<organism evidence="2 3">
    <name type="scientific">Sus scrofa</name>
    <name type="common">Pig</name>
    <dbReference type="NCBI Taxonomy" id="9823"/>
    <lineage>
        <taxon>Eukaryota</taxon>
        <taxon>Metazoa</taxon>
        <taxon>Chordata</taxon>
        <taxon>Craniata</taxon>
        <taxon>Vertebrata</taxon>
        <taxon>Euteleostomi</taxon>
        <taxon>Mammalia</taxon>
        <taxon>Eutheria</taxon>
        <taxon>Laurasiatheria</taxon>
        <taxon>Artiodactyla</taxon>
        <taxon>Suina</taxon>
        <taxon>Suidae</taxon>
        <taxon>Sus</taxon>
    </lineage>
</organism>
<protein>
    <submittedName>
        <fullName evidence="2">Uncharacterized protein</fullName>
    </submittedName>
</protein>
<feature type="chain" id="PRO_5021186771" evidence="1">
    <location>
        <begin position="16"/>
        <end position="61"/>
    </location>
</feature>
<dbReference type="Ensembl" id="ENSSSCT00070036919.1">
    <property type="protein sequence ID" value="ENSSSCP00070030873.1"/>
    <property type="gene ID" value="ENSSSCG00070018730.1"/>
</dbReference>
<reference evidence="2" key="2">
    <citation type="submission" date="2025-08" db="UniProtKB">
        <authorList>
            <consortium name="Ensembl"/>
        </authorList>
    </citation>
    <scope>IDENTIFICATION</scope>
</reference>
<evidence type="ECO:0000313" key="3">
    <source>
        <dbReference type="Proteomes" id="UP000314985"/>
    </source>
</evidence>
<reference evidence="2 3" key="1">
    <citation type="submission" date="2017-08" db="EMBL/GenBank/DDBJ databases">
        <title>USMARCv1.0.</title>
        <authorList>
            <person name="Hannum G.I."/>
            <person name="Koren S."/>
            <person name="Schroeder S.G."/>
            <person name="Chin S.C."/>
            <person name="Nonneman D.J."/>
            <person name="Becker S.A."/>
            <person name="Rosen B.D."/>
            <person name="Bickhart D.M."/>
            <person name="Putnam N.H."/>
            <person name="Green R.E."/>
            <person name="Tuggle C.K."/>
            <person name="Liu H."/>
            <person name="Rohrer G.A."/>
            <person name="Warr A."/>
            <person name="Hall R."/>
            <person name="Kim K."/>
            <person name="Hume D.A."/>
            <person name="Talbot R."/>
            <person name="Chow W."/>
            <person name="Howe K."/>
            <person name="Schwartz A.S."/>
            <person name="Watson M."/>
            <person name="Archibald A.L."/>
            <person name="Phillippy A.M."/>
            <person name="Smith T.P.L."/>
        </authorList>
    </citation>
    <scope>NUCLEOTIDE SEQUENCE [LARGE SCALE GENOMIC DNA]</scope>
</reference>
<accession>A0A4X1URK8</accession>
<feature type="signal peptide" evidence="1">
    <location>
        <begin position="1"/>
        <end position="15"/>
    </location>
</feature>
<dbReference type="AlphaFoldDB" id="A0A4X1URK8"/>
<proteinExistence type="predicted"/>
<keyword evidence="1" id="KW-0732">Signal</keyword>